<dbReference type="InterPro" id="IPR006674">
    <property type="entry name" value="HD_domain"/>
</dbReference>
<evidence type="ECO:0000313" key="3">
    <source>
        <dbReference type="EMBL" id="KIK60051.1"/>
    </source>
</evidence>
<dbReference type="OrthoDB" id="2378324at2759"/>
<dbReference type="Pfam" id="PF01966">
    <property type="entry name" value="HD"/>
    <property type="match status" value="1"/>
</dbReference>
<feature type="region of interest" description="Disordered" evidence="1">
    <location>
        <begin position="200"/>
        <end position="234"/>
    </location>
</feature>
<evidence type="ECO:0000256" key="1">
    <source>
        <dbReference type="SAM" id="MobiDB-lite"/>
    </source>
</evidence>
<sequence length="234" mass="25528">MCPTFTLDNASNPSTSDIPQCVPSDPISRSAYAVAASHLPPAILNHSLRVWIYARTLFTSQSQSQSETIEPPHRLALLFTACIMHDIGAIPAFAHIGSVDELQRFEIEGADAAVAQLKSSGDPSISPVDIDEVWRAIALHTTPQIAERMGGMVRIVRLAVLTDFGRGDVEESVRKEVESQFGRLEIEKVLGDAIVKQALDSPMPEKKAPAASWPNNLLEARRAHSERDGVNKRS</sequence>
<dbReference type="SMART" id="SM00471">
    <property type="entry name" value="HDc"/>
    <property type="match status" value="1"/>
</dbReference>
<gene>
    <name evidence="3" type="ORF">GYMLUDRAFT_244828</name>
</gene>
<organism evidence="3 4">
    <name type="scientific">Collybiopsis luxurians FD-317 M1</name>
    <dbReference type="NCBI Taxonomy" id="944289"/>
    <lineage>
        <taxon>Eukaryota</taxon>
        <taxon>Fungi</taxon>
        <taxon>Dikarya</taxon>
        <taxon>Basidiomycota</taxon>
        <taxon>Agaricomycotina</taxon>
        <taxon>Agaricomycetes</taxon>
        <taxon>Agaricomycetidae</taxon>
        <taxon>Agaricales</taxon>
        <taxon>Marasmiineae</taxon>
        <taxon>Omphalotaceae</taxon>
        <taxon>Collybiopsis</taxon>
        <taxon>Collybiopsis luxurians</taxon>
    </lineage>
</organism>
<dbReference type="CDD" id="cd00077">
    <property type="entry name" value="HDc"/>
    <property type="match status" value="1"/>
</dbReference>
<dbReference type="AlphaFoldDB" id="A0A0D0BWS1"/>
<dbReference type="HOGENOM" id="CLU_070871_3_1_1"/>
<dbReference type="PANTHER" id="PTHR35569">
    <property type="entry name" value="CYANAMIDE HYDRATASE DDI2-RELATED"/>
    <property type="match status" value="1"/>
</dbReference>
<feature type="region of interest" description="Disordered" evidence="1">
    <location>
        <begin position="1"/>
        <end position="20"/>
    </location>
</feature>
<dbReference type="SUPFAM" id="SSF109604">
    <property type="entry name" value="HD-domain/PDEase-like"/>
    <property type="match status" value="1"/>
</dbReference>
<reference evidence="3 4" key="1">
    <citation type="submission" date="2014-04" db="EMBL/GenBank/DDBJ databases">
        <title>Evolutionary Origins and Diversification of the Mycorrhizal Mutualists.</title>
        <authorList>
            <consortium name="DOE Joint Genome Institute"/>
            <consortium name="Mycorrhizal Genomics Consortium"/>
            <person name="Kohler A."/>
            <person name="Kuo A."/>
            <person name="Nagy L.G."/>
            <person name="Floudas D."/>
            <person name="Copeland A."/>
            <person name="Barry K.W."/>
            <person name="Cichocki N."/>
            <person name="Veneault-Fourrey C."/>
            <person name="LaButti K."/>
            <person name="Lindquist E.A."/>
            <person name="Lipzen A."/>
            <person name="Lundell T."/>
            <person name="Morin E."/>
            <person name="Murat C."/>
            <person name="Riley R."/>
            <person name="Ohm R."/>
            <person name="Sun H."/>
            <person name="Tunlid A."/>
            <person name="Henrissat B."/>
            <person name="Grigoriev I.V."/>
            <person name="Hibbett D.S."/>
            <person name="Martin F."/>
        </authorList>
    </citation>
    <scope>NUCLEOTIDE SEQUENCE [LARGE SCALE GENOMIC DNA]</scope>
    <source>
        <strain evidence="3 4">FD-317 M1</strain>
    </source>
</reference>
<dbReference type="Gene3D" id="1.10.3210.10">
    <property type="entry name" value="Hypothetical protein af1432"/>
    <property type="match status" value="1"/>
</dbReference>
<dbReference type="EMBL" id="KN834777">
    <property type="protein sequence ID" value="KIK60051.1"/>
    <property type="molecule type" value="Genomic_DNA"/>
</dbReference>
<feature type="compositionally biased region" description="Polar residues" evidence="1">
    <location>
        <begin position="1"/>
        <end position="18"/>
    </location>
</feature>
<name>A0A0D0BWS1_9AGAR</name>
<dbReference type="PANTHER" id="PTHR35569:SF1">
    <property type="entry name" value="CYANAMIDE HYDRATASE DDI2-RELATED"/>
    <property type="match status" value="1"/>
</dbReference>
<dbReference type="Proteomes" id="UP000053593">
    <property type="component" value="Unassembled WGS sequence"/>
</dbReference>
<proteinExistence type="predicted"/>
<protein>
    <recommendedName>
        <fullName evidence="2">HD/PDEase domain-containing protein</fullName>
    </recommendedName>
</protein>
<evidence type="ECO:0000313" key="4">
    <source>
        <dbReference type="Proteomes" id="UP000053593"/>
    </source>
</evidence>
<feature type="compositionally biased region" description="Basic and acidic residues" evidence="1">
    <location>
        <begin position="219"/>
        <end position="234"/>
    </location>
</feature>
<evidence type="ECO:0000259" key="2">
    <source>
        <dbReference type="SMART" id="SM00471"/>
    </source>
</evidence>
<dbReference type="InterPro" id="IPR003607">
    <property type="entry name" value="HD/PDEase_dom"/>
</dbReference>
<keyword evidence="4" id="KW-1185">Reference proteome</keyword>
<accession>A0A0D0BWS1</accession>
<feature type="domain" description="HD/PDEase" evidence="2">
    <location>
        <begin position="39"/>
        <end position="174"/>
    </location>
</feature>